<gene>
    <name evidence="2" type="ORF">GCM10010123_45270</name>
</gene>
<evidence type="ECO:0000313" key="3">
    <source>
        <dbReference type="Proteomes" id="UP000649739"/>
    </source>
</evidence>
<reference evidence="2" key="1">
    <citation type="journal article" date="2014" name="Int. J. Syst. Evol. Microbiol.">
        <title>Complete genome sequence of Corynebacterium casei LMG S-19264T (=DSM 44701T), isolated from a smear-ripened cheese.</title>
        <authorList>
            <consortium name="US DOE Joint Genome Institute (JGI-PGF)"/>
            <person name="Walter F."/>
            <person name="Albersmeier A."/>
            <person name="Kalinowski J."/>
            <person name="Ruckert C."/>
        </authorList>
    </citation>
    <scope>NUCLEOTIDE SEQUENCE</scope>
    <source>
        <strain evidence="2">JCM 3090</strain>
    </source>
</reference>
<dbReference type="Gene3D" id="3.10.180.10">
    <property type="entry name" value="2,3-Dihydroxybiphenyl 1,2-Dioxygenase, domain 1"/>
    <property type="match status" value="1"/>
</dbReference>
<dbReference type="PROSITE" id="PS51819">
    <property type="entry name" value="VOC"/>
    <property type="match status" value="1"/>
</dbReference>
<accession>A0A8J3BC66</accession>
<dbReference type="AlphaFoldDB" id="A0A8J3BC66"/>
<reference evidence="2" key="2">
    <citation type="submission" date="2020-09" db="EMBL/GenBank/DDBJ databases">
        <authorList>
            <person name="Sun Q."/>
            <person name="Ohkuma M."/>
        </authorList>
    </citation>
    <scope>NUCLEOTIDE SEQUENCE</scope>
    <source>
        <strain evidence="2">JCM 3090</strain>
    </source>
</reference>
<proteinExistence type="predicted"/>
<dbReference type="EMBL" id="BMQB01000014">
    <property type="protein sequence ID" value="GGK10267.1"/>
    <property type="molecule type" value="Genomic_DNA"/>
</dbReference>
<dbReference type="RefSeq" id="WP_229784356.1">
    <property type="nucleotide sequence ID" value="NZ_BMQB01000014.1"/>
</dbReference>
<comment type="caution">
    <text evidence="2">The sequence shown here is derived from an EMBL/GenBank/DDBJ whole genome shotgun (WGS) entry which is preliminary data.</text>
</comment>
<evidence type="ECO:0000259" key="1">
    <source>
        <dbReference type="PROSITE" id="PS51819"/>
    </source>
</evidence>
<dbReference type="Proteomes" id="UP000649739">
    <property type="component" value="Unassembled WGS sequence"/>
</dbReference>
<dbReference type="SUPFAM" id="SSF54593">
    <property type="entry name" value="Glyoxalase/Bleomycin resistance protein/Dihydroxybiphenyl dioxygenase"/>
    <property type="match status" value="1"/>
</dbReference>
<dbReference type="InterPro" id="IPR029068">
    <property type="entry name" value="Glyas_Bleomycin-R_OHBP_Dase"/>
</dbReference>
<dbReference type="InterPro" id="IPR037523">
    <property type="entry name" value="VOC_core"/>
</dbReference>
<feature type="domain" description="VOC" evidence="1">
    <location>
        <begin position="4"/>
        <end position="119"/>
    </location>
</feature>
<name>A0A8J3BC66_9ACTN</name>
<evidence type="ECO:0000313" key="2">
    <source>
        <dbReference type="EMBL" id="GGK10267.1"/>
    </source>
</evidence>
<protein>
    <recommendedName>
        <fullName evidence="1">VOC domain-containing protein</fullName>
    </recommendedName>
</protein>
<keyword evidence="3" id="KW-1185">Reference proteome</keyword>
<sequence>MSTLQDAIPISYVRDLDAAQVFYELLGLSELRRGDSPAGGYRYLGHGECSLLLARVDPCPVTAALPMGLYLWSTDVTAVGEALTAAGVACEHVGHPPHAPGGELRTADPDGNVVVLGQRVPTGPAGPAGERPDAGFSILAEAAARVAARGDAPAGGCGIGGPHGAACDQPAQVKLADTWGDTAWGCLAHAEEALFNARGAFLAANEGDGLGPWLTARRR</sequence>
<organism evidence="2 3">
    <name type="scientific">Pilimelia anulata</name>
    <dbReference type="NCBI Taxonomy" id="53371"/>
    <lineage>
        <taxon>Bacteria</taxon>
        <taxon>Bacillati</taxon>
        <taxon>Actinomycetota</taxon>
        <taxon>Actinomycetes</taxon>
        <taxon>Micromonosporales</taxon>
        <taxon>Micromonosporaceae</taxon>
        <taxon>Pilimelia</taxon>
    </lineage>
</organism>